<dbReference type="PRINTS" id="PR00069">
    <property type="entry name" value="ALDKETRDTASE"/>
</dbReference>
<dbReference type="EMBL" id="FLUL01000001">
    <property type="protein sequence ID" value="SBW03302.1"/>
    <property type="molecule type" value="Genomic_DNA"/>
</dbReference>
<dbReference type="PROSITE" id="PS00063">
    <property type="entry name" value="ALDOKETO_REDUCTASE_3"/>
    <property type="match status" value="1"/>
</dbReference>
<dbReference type="PANTHER" id="PTHR43827:SF3">
    <property type="entry name" value="NADP-DEPENDENT OXIDOREDUCTASE DOMAIN-CONTAINING PROTEIN"/>
    <property type="match status" value="1"/>
</dbReference>
<evidence type="ECO:0000256" key="1">
    <source>
        <dbReference type="ARBA" id="ARBA00007905"/>
    </source>
</evidence>
<dbReference type="GO" id="GO:0043892">
    <property type="term" value="F:methylglyoxal reductase (NADPH) activity"/>
    <property type="evidence" value="ECO:0007669"/>
    <property type="project" value="UniProtKB-EC"/>
</dbReference>
<protein>
    <submittedName>
        <fullName evidence="8">Glyoxal reductase</fullName>
        <ecNumber evidence="8">1.1.1.-</ecNumber>
        <ecNumber evidence="8">1.1.1.283</ecNumber>
    </submittedName>
</protein>
<dbReference type="EC" id="1.1.1.-" evidence="8"/>
<dbReference type="InterPro" id="IPR036812">
    <property type="entry name" value="NAD(P)_OxRdtase_dom_sf"/>
</dbReference>
<feature type="site" description="Lowers pKa of active site Tyr" evidence="6">
    <location>
        <position position="74"/>
    </location>
</feature>
<evidence type="ECO:0000256" key="2">
    <source>
        <dbReference type="ARBA" id="ARBA00022857"/>
    </source>
</evidence>
<dbReference type="PROSITE" id="PS00062">
    <property type="entry name" value="ALDOKETO_REDUCTASE_2"/>
    <property type="match status" value="1"/>
</dbReference>
<comment type="similarity">
    <text evidence="1">Belongs to the aldo/keto reductase family.</text>
</comment>
<keyword evidence="3 8" id="KW-0560">Oxidoreductase</keyword>
<dbReference type="SUPFAM" id="SSF51430">
    <property type="entry name" value="NAD(P)-linked oxidoreductase"/>
    <property type="match status" value="1"/>
</dbReference>
<dbReference type="Gene3D" id="3.20.20.100">
    <property type="entry name" value="NADP-dependent oxidoreductase domain"/>
    <property type="match status" value="1"/>
</dbReference>
<dbReference type="RefSeq" id="WP_296950035.1">
    <property type="nucleotide sequence ID" value="NZ_LT599021.1"/>
</dbReference>
<dbReference type="AlphaFoldDB" id="A0A212JV33"/>
<reference evidence="8" key="1">
    <citation type="submission" date="2016-04" db="EMBL/GenBank/DDBJ databases">
        <authorList>
            <person name="Evans L.H."/>
            <person name="Alamgir A."/>
            <person name="Owens N."/>
            <person name="Weber N.D."/>
            <person name="Virtaneva K."/>
            <person name="Barbian K."/>
            <person name="Babar A."/>
            <person name="Rosenke K."/>
        </authorList>
    </citation>
    <scope>NUCLEOTIDE SEQUENCE</scope>
    <source>
        <strain evidence="8">86-2</strain>
    </source>
</reference>
<evidence type="ECO:0000256" key="3">
    <source>
        <dbReference type="ARBA" id="ARBA00023002"/>
    </source>
</evidence>
<evidence type="ECO:0000256" key="6">
    <source>
        <dbReference type="PIRSR" id="PIRSR000097-3"/>
    </source>
</evidence>
<sequence length="273" mass="31331">MEKVKLNNGIDIPWVGLGVFRLEDNKEAEKVIGTALSVGYRHIDTAMYYHNEEAVGKAIKNSGIPREEIFVTTKMWNSDQRSGKVKEAFETSLRKLDLNYIDLYLVHWPVEGKFIETWKKFEEIYQTGKVKAIGVSNFKQYHLEALAKESTITPAVNQIELHPYLVQENDLSYCKKAGIRVEAWSPFAANQTGLFNEKILTDLADKYSKSPAQIILRWDYQRGVVTIPKSSNEKRMVENLNIFDFSLNDDEIKSINSLNKNLRIGPDPDHVNF</sequence>
<dbReference type="PROSITE" id="PS00798">
    <property type="entry name" value="ALDOKETO_REDUCTASE_1"/>
    <property type="match status" value="1"/>
</dbReference>
<organism evidence="8">
    <name type="scientific">uncultured Dysgonomonas sp</name>
    <dbReference type="NCBI Taxonomy" id="206096"/>
    <lineage>
        <taxon>Bacteria</taxon>
        <taxon>Pseudomonadati</taxon>
        <taxon>Bacteroidota</taxon>
        <taxon>Bacteroidia</taxon>
        <taxon>Bacteroidales</taxon>
        <taxon>Dysgonomonadaceae</taxon>
        <taxon>Dysgonomonas</taxon>
        <taxon>environmental samples</taxon>
    </lineage>
</organism>
<evidence type="ECO:0000256" key="5">
    <source>
        <dbReference type="PIRSR" id="PIRSR000097-2"/>
    </source>
</evidence>
<keyword evidence="2" id="KW-0521">NADP</keyword>
<gene>
    <name evidence="8" type="primary">yvgN</name>
    <name evidence="8" type="ORF">KL86DYS2_12412</name>
</gene>
<evidence type="ECO:0000313" key="8">
    <source>
        <dbReference type="EMBL" id="SBW03302.1"/>
    </source>
</evidence>
<dbReference type="EC" id="1.1.1.283" evidence="8"/>
<dbReference type="InterPro" id="IPR023210">
    <property type="entry name" value="NADP_OxRdtase_dom"/>
</dbReference>
<proteinExistence type="inferred from homology"/>
<dbReference type="FunFam" id="3.20.20.100:FF:000015">
    <property type="entry name" value="Oxidoreductase, aldo/keto reductase family"/>
    <property type="match status" value="1"/>
</dbReference>
<accession>A0A212JV33</accession>
<feature type="binding site" evidence="5">
    <location>
        <position position="107"/>
    </location>
    <ligand>
        <name>substrate</name>
    </ligand>
</feature>
<name>A0A212JV33_9BACT</name>
<dbReference type="PANTHER" id="PTHR43827">
    <property type="entry name" value="2,5-DIKETO-D-GLUCONIC ACID REDUCTASE"/>
    <property type="match status" value="1"/>
</dbReference>
<dbReference type="InterPro" id="IPR020471">
    <property type="entry name" value="AKR"/>
</dbReference>
<dbReference type="InterPro" id="IPR018170">
    <property type="entry name" value="Aldo/ket_reductase_CS"/>
</dbReference>
<evidence type="ECO:0000259" key="7">
    <source>
        <dbReference type="Pfam" id="PF00248"/>
    </source>
</evidence>
<dbReference type="PIRSF" id="PIRSF000097">
    <property type="entry name" value="AKR"/>
    <property type="match status" value="1"/>
</dbReference>
<dbReference type="Pfam" id="PF00248">
    <property type="entry name" value="Aldo_ket_red"/>
    <property type="match status" value="1"/>
</dbReference>
<feature type="domain" description="NADP-dependent oxidoreductase" evidence="7">
    <location>
        <begin position="16"/>
        <end position="259"/>
    </location>
</feature>
<evidence type="ECO:0000256" key="4">
    <source>
        <dbReference type="PIRSR" id="PIRSR000097-1"/>
    </source>
</evidence>
<feature type="active site" description="Proton donor" evidence="4">
    <location>
        <position position="49"/>
    </location>
</feature>